<organism evidence="1">
    <name type="scientific">Brachypodium distachyon</name>
    <name type="common">Purple false brome</name>
    <name type="synonym">Trachynia distachya</name>
    <dbReference type="NCBI Taxonomy" id="15368"/>
    <lineage>
        <taxon>Eukaryota</taxon>
        <taxon>Viridiplantae</taxon>
        <taxon>Streptophyta</taxon>
        <taxon>Embryophyta</taxon>
        <taxon>Tracheophyta</taxon>
        <taxon>Spermatophyta</taxon>
        <taxon>Magnoliopsida</taxon>
        <taxon>Liliopsida</taxon>
        <taxon>Poales</taxon>
        <taxon>Poaceae</taxon>
        <taxon>BOP clade</taxon>
        <taxon>Pooideae</taxon>
        <taxon>Stipodae</taxon>
        <taxon>Brachypodieae</taxon>
        <taxon>Brachypodium</taxon>
    </lineage>
</organism>
<accession>A0A2K2DS68</accession>
<protein>
    <submittedName>
        <fullName evidence="1 2">Uncharacterized protein</fullName>
    </submittedName>
</protein>
<keyword evidence="3" id="KW-1185">Reference proteome</keyword>
<reference evidence="2" key="3">
    <citation type="submission" date="2018-08" db="UniProtKB">
        <authorList>
            <consortium name="EnsemblPlants"/>
        </authorList>
    </citation>
    <scope>IDENTIFICATION</scope>
    <source>
        <strain evidence="2">cv. Bd21</strain>
    </source>
</reference>
<evidence type="ECO:0000313" key="3">
    <source>
        <dbReference type="Proteomes" id="UP000008810"/>
    </source>
</evidence>
<sequence length="127" mass="14007">MNANIWCVSLVQTERSVDMLLHGKKPLVEVADIKRLMFYSHTLRKDRVSSCSRYFKIPPPRGYGGRQVLGVAGSLSFVPEVTSDQKVPGAAPWAVALLITGSSSTGASSNQWYLIVVCLFTFRAFLL</sequence>
<dbReference type="EMBL" id="CM000880">
    <property type="protein sequence ID" value="PNT77129.1"/>
    <property type="molecule type" value="Genomic_DNA"/>
</dbReference>
<dbReference type="GeneID" id="100827307"/>
<dbReference type="EnsemblPlants" id="PNT77129">
    <property type="protein sequence ID" value="PNT77129"/>
    <property type="gene ID" value="BRADI_1g58116v3"/>
</dbReference>
<dbReference type="Proteomes" id="UP000008810">
    <property type="component" value="Chromosome 1"/>
</dbReference>
<reference evidence="1" key="2">
    <citation type="submission" date="2017-06" db="EMBL/GenBank/DDBJ databases">
        <title>WGS assembly of Brachypodium distachyon.</title>
        <authorList>
            <consortium name="The International Brachypodium Initiative"/>
            <person name="Lucas S."/>
            <person name="Harmon-Smith M."/>
            <person name="Lail K."/>
            <person name="Tice H."/>
            <person name="Grimwood J."/>
            <person name="Bruce D."/>
            <person name="Barry K."/>
            <person name="Shu S."/>
            <person name="Lindquist E."/>
            <person name="Wang M."/>
            <person name="Pitluck S."/>
            <person name="Vogel J.P."/>
            <person name="Garvin D.F."/>
            <person name="Mockler T.C."/>
            <person name="Schmutz J."/>
            <person name="Rokhsar D."/>
            <person name="Bevan M.W."/>
        </authorList>
    </citation>
    <scope>NUCLEOTIDE SEQUENCE</scope>
    <source>
        <strain evidence="1">Bd21</strain>
    </source>
</reference>
<dbReference type="AlphaFoldDB" id="A0A2K2DS68"/>
<name>A0A2K2DS68_BRADI</name>
<evidence type="ECO:0000313" key="2">
    <source>
        <dbReference type="EnsemblPlants" id="PNT77129"/>
    </source>
</evidence>
<evidence type="ECO:0000313" key="1">
    <source>
        <dbReference type="EMBL" id="PNT77129.1"/>
    </source>
</evidence>
<dbReference type="Gramene" id="PNT77129">
    <property type="protein sequence ID" value="PNT77129"/>
    <property type="gene ID" value="BRADI_1g58116v3"/>
</dbReference>
<dbReference type="KEGG" id="bdi:100827307"/>
<proteinExistence type="predicted"/>
<reference evidence="1 2" key="1">
    <citation type="journal article" date="2010" name="Nature">
        <title>Genome sequencing and analysis of the model grass Brachypodium distachyon.</title>
        <authorList>
            <consortium name="International Brachypodium Initiative"/>
        </authorList>
    </citation>
    <scope>NUCLEOTIDE SEQUENCE [LARGE SCALE GENOMIC DNA]</scope>
    <source>
        <strain evidence="1 2">Bd21</strain>
    </source>
</reference>
<gene>
    <name evidence="2" type="primary">LOC100827307</name>
    <name evidence="1" type="ORF">BRADI_1g58116v3</name>
</gene>
<dbReference type="RefSeq" id="XP_010228420.1">
    <property type="nucleotide sequence ID" value="XM_010230118.3"/>
</dbReference>